<evidence type="ECO:0000313" key="8">
    <source>
        <dbReference type="Proteomes" id="UP000187209"/>
    </source>
</evidence>
<dbReference type="AlphaFoldDB" id="A0A1R2ALG5"/>
<dbReference type="Pfam" id="PF01485">
    <property type="entry name" value="IBR"/>
    <property type="match status" value="1"/>
</dbReference>
<evidence type="ECO:0000256" key="5">
    <source>
        <dbReference type="SAM" id="MobiDB-lite"/>
    </source>
</evidence>
<dbReference type="Proteomes" id="UP000187209">
    <property type="component" value="Unassembled WGS sequence"/>
</dbReference>
<dbReference type="GO" id="GO:0004842">
    <property type="term" value="F:ubiquitin-protein transferase activity"/>
    <property type="evidence" value="ECO:0007669"/>
    <property type="project" value="InterPro"/>
</dbReference>
<keyword evidence="8" id="KW-1185">Reference proteome</keyword>
<accession>A0A1R2ALG5</accession>
<keyword evidence="2" id="KW-0863">Zinc-finger</keyword>
<evidence type="ECO:0000256" key="3">
    <source>
        <dbReference type="ARBA" id="ARBA00022786"/>
    </source>
</evidence>
<dbReference type="CDD" id="cd20335">
    <property type="entry name" value="BRcat_RBR"/>
    <property type="match status" value="1"/>
</dbReference>
<feature type="region of interest" description="Disordered" evidence="5">
    <location>
        <begin position="1"/>
        <end position="20"/>
    </location>
</feature>
<sequence>MPLIQQPYNPNPPRPFAAQSQFPNQGALFSQKYRETTTKKTTESKNLENAINNSEIMNVKKYLQTFIRKRPTVKITLAAILMKCDSHQDMTKNFNQTQLTWSNLCNFGHKYCLVCIKNYVQSMFPTFNVYNGYECIVCSYNNHRGTLLLTNDQLTYVLTNIYGPEYVKDLLSYRSITRPSDDMLVQIPCSKCNQAKDNLITLCTSNHKICLDCINNWLNNIGTNQLSCPTQGCSGYINTQVLIKAYQNSDLIFKIKDQLFNFGIELNFCFNCNRIVTLSNDSKTDCQNCGKSMCNNCGREAHFGLTCFYFVSQQEYEVIDLPAPADPIRPKSLLEQEYLNAKYAFDNFVNPAQGCKFNKARLIVNKALEKRYSEKKKKMANECGGPDKVNEIYIWHRSRYEHYDAIMKEGFKVDGVDGIPAIQKKPYGYGIYSASTPNTPIGYIYHTKWILACLALKGNKSYAAKEDIYTLNDGKTHSYEPWNDWVVFFTKEQLLPRFLVEYKSD</sequence>
<proteinExistence type="predicted"/>
<protein>
    <recommendedName>
        <fullName evidence="6">IBR domain-containing protein</fullName>
    </recommendedName>
</protein>
<evidence type="ECO:0000259" key="6">
    <source>
        <dbReference type="Pfam" id="PF01485"/>
    </source>
</evidence>
<dbReference type="SUPFAM" id="SSF56399">
    <property type="entry name" value="ADP-ribosylation"/>
    <property type="match status" value="1"/>
</dbReference>
<reference evidence="7 8" key="1">
    <citation type="submission" date="2016-11" db="EMBL/GenBank/DDBJ databases">
        <title>The macronuclear genome of Stentor coeruleus: a giant cell with tiny introns.</title>
        <authorList>
            <person name="Slabodnick M."/>
            <person name="Ruby J.G."/>
            <person name="Reiff S.B."/>
            <person name="Swart E.C."/>
            <person name="Gosai S."/>
            <person name="Prabakaran S."/>
            <person name="Witkowska E."/>
            <person name="Larue G.E."/>
            <person name="Fisher S."/>
            <person name="Freeman R.M."/>
            <person name="Gunawardena J."/>
            <person name="Chu W."/>
            <person name="Stover N.A."/>
            <person name="Gregory B.D."/>
            <person name="Nowacki M."/>
            <person name="Derisi J."/>
            <person name="Roy S.W."/>
            <person name="Marshall W.F."/>
            <person name="Sood P."/>
        </authorList>
    </citation>
    <scope>NUCLEOTIDE SEQUENCE [LARGE SCALE GENOMIC DNA]</scope>
    <source>
        <strain evidence="7">WM001</strain>
    </source>
</reference>
<evidence type="ECO:0000256" key="4">
    <source>
        <dbReference type="ARBA" id="ARBA00022833"/>
    </source>
</evidence>
<comment type="caution">
    <text evidence="7">The sequence shown here is derived from an EMBL/GenBank/DDBJ whole genome shotgun (WGS) entry which is preliminary data.</text>
</comment>
<feature type="domain" description="IBR" evidence="6">
    <location>
        <begin position="263"/>
        <end position="307"/>
    </location>
</feature>
<dbReference type="EMBL" id="MPUH01002198">
    <property type="protein sequence ID" value="OMJ65356.1"/>
    <property type="molecule type" value="Genomic_DNA"/>
</dbReference>
<gene>
    <name evidence="7" type="ORF">SteCoe_38398</name>
</gene>
<name>A0A1R2ALG5_9CILI</name>
<dbReference type="GO" id="GO:0008270">
    <property type="term" value="F:zinc ion binding"/>
    <property type="evidence" value="ECO:0007669"/>
    <property type="project" value="UniProtKB-KW"/>
</dbReference>
<organism evidence="7 8">
    <name type="scientific">Stentor coeruleus</name>
    <dbReference type="NCBI Taxonomy" id="5963"/>
    <lineage>
        <taxon>Eukaryota</taxon>
        <taxon>Sar</taxon>
        <taxon>Alveolata</taxon>
        <taxon>Ciliophora</taxon>
        <taxon>Postciliodesmatophora</taxon>
        <taxon>Heterotrichea</taxon>
        <taxon>Heterotrichida</taxon>
        <taxon>Stentoridae</taxon>
        <taxon>Stentor</taxon>
    </lineage>
</organism>
<keyword evidence="3" id="KW-0833">Ubl conjugation pathway</keyword>
<dbReference type="OrthoDB" id="10256774at2759"/>
<dbReference type="Gene3D" id="3.90.228.10">
    <property type="match status" value="1"/>
</dbReference>
<dbReference type="PANTHER" id="PTHR11685">
    <property type="entry name" value="RBR FAMILY RING FINGER AND IBR DOMAIN-CONTAINING"/>
    <property type="match status" value="1"/>
</dbReference>
<dbReference type="InterPro" id="IPR031127">
    <property type="entry name" value="E3_UB_ligase_RBR"/>
</dbReference>
<keyword evidence="4" id="KW-0862">Zinc</keyword>
<evidence type="ECO:0000256" key="2">
    <source>
        <dbReference type="ARBA" id="ARBA00022771"/>
    </source>
</evidence>
<evidence type="ECO:0000256" key="1">
    <source>
        <dbReference type="ARBA" id="ARBA00022723"/>
    </source>
</evidence>
<evidence type="ECO:0000313" key="7">
    <source>
        <dbReference type="EMBL" id="OMJ65356.1"/>
    </source>
</evidence>
<dbReference type="GO" id="GO:0016567">
    <property type="term" value="P:protein ubiquitination"/>
    <property type="evidence" value="ECO:0007669"/>
    <property type="project" value="InterPro"/>
</dbReference>
<keyword evidence="1" id="KW-0479">Metal-binding</keyword>
<dbReference type="InterPro" id="IPR002867">
    <property type="entry name" value="IBR_dom"/>
</dbReference>